<protein>
    <submittedName>
        <fullName evidence="2">Uncharacterized protein</fullName>
    </submittedName>
</protein>
<name>U4KUM8_PYROM</name>
<sequence length="129" mass="13812">MDSPYLRFLDRPAIRSDYNHAEGRQLSNSKSSNSAPQLPTHKCSSAPTGQKSCKPNVDAVVRRIGALAGSALIHPCQRAKAIASSKADKVDSPGFPCPPDVSSSYATKKNIQVALGRRHCHGCQDIPSE</sequence>
<evidence type="ECO:0000313" key="2">
    <source>
        <dbReference type="EMBL" id="CCX05058.1"/>
    </source>
</evidence>
<dbReference type="AlphaFoldDB" id="U4KUM8"/>
<keyword evidence="3" id="KW-1185">Reference proteome</keyword>
<organism evidence="2 3">
    <name type="scientific">Pyronema omphalodes (strain CBS 100304)</name>
    <name type="common">Pyronema confluens</name>
    <dbReference type="NCBI Taxonomy" id="1076935"/>
    <lineage>
        <taxon>Eukaryota</taxon>
        <taxon>Fungi</taxon>
        <taxon>Dikarya</taxon>
        <taxon>Ascomycota</taxon>
        <taxon>Pezizomycotina</taxon>
        <taxon>Pezizomycetes</taxon>
        <taxon>Pezizales</taxon>
        <taxon>Pyronemataceae</taxon>
        <taxon>Pyronema</taxon>
    </lineage>
</organism>
<evidence type="ECO:0000313" key="3">
    <source>
        <dbReference type="Proteomes" id="UP000018144"/>
    </source>
</evidence>
<evidence type="ECO:0000256" key="1">
    <source>
        <dbReference type="SAM" id="MobiDB-lite"/>
    </source>
</evidence>
<proteinExistence type="predicted"/>
<dbReference type="Proteomes" id="UP000018144">
    <property type="component" value="Unassembled WGS sequence"/>
</dbReference>
<gene>
    <name evidence="2" type="ORF">PCON_04547</name>
</gene>
<feature type="compositionally biased region" description="Polar residues" evidence="1">
    <location>
        <begin position="25"/>
        <end position="53"/>
    </location>
</feature>
<dbReference type="EMBL" id="HF935229">
    <property type="protein sequence ID" value="CCX05058.1"/>
    <property type="molecule type" value="Genomic_DNA"/>
</dbReference>
<feature type="region of interest" description="Disordered" evidence="1">
    <location>
        <begin position="17"/>
        <end position="53"/>
    </location>
</feature>
<accession>U4KUM8</accession>
<reference evidence="2 3" key="1">
    <citation type="journal article" date="2013" name="PLoS Genet.">
        <title>The genome and development-dependent transcriptomes of Pyronema confluens: a window into fungal evolution.</title>
        <authorList>
            <person name="Traeger S."/>
            <person name="Altegoer F."/>
            <person name="Freitag M."/>
            <person name="Gabaldon T."/>
            <person name="Kempken F."/>
            <person name="Kumar A."/>
            <person name="Marcet-Houben M."/>
            <person name="Poggeler S."/>
            <person name="Stajich J.E."/>
            <person name="Nowrousian M."/>
        </authorList>
    </citation>
    <scope>NUCLEOTIDE SEQUENCE [LARGE SCALE GENOMIC DNA]</scope>
    <source>
        <strain evidence="3">CBS 100304</strain>
        <tissue evidence="2">Vegetative mycelium</tissue>
    </source>
</reference>